<organism evidence="1 2">
    <name type="scientific">Bathymodiolus azoricus thioautotrophic gill symbiont</name>
    <dbReference type="NCBI Taxonomy" id="235205"/>
    <lineage>
        <taxon>Bacteria</taxon>
        <taxon>Pseudomonadati</taxon>
        <taxon>Pseudomonadota</taxon>
        <taxon>Gammaproteobacteria</taxon>
        <taxon>sulfur-oxidizing symbionts</taxon>
    </lineage>
</organism>
<sequence length="370" mass="42596">TLAQIASKHNILPQNLVNWKKIFLANAEIAMESSKAVKEYKEELIKSQEQNERLTTLVGKVTVEKEWLAKKLKNLGSSKLKQSIDLKPITVHSSPSSLSINQQCQPLGINRSGLYYKPRVNHTKQTIKNHITKVFEEIPIYGEKKVHKQLLEDAYKVSLNTVVRYRQELGLQAVLAVKPINTTTPIKAHKKYSYKLRGLNISHANHVWSTDITYIKIAGGMVCMAAIIDWHSKVVLSYKISNTMDSQLVMNVLNEALEKYPHPEIFNTDQGSQYTSEVHTQRLKKLGITISMDGRGRATDNICIERFWRSAKVERIYLNAYQTINELTTDVDDYIEFYNNRRFHQTLDYKKPMDVYQESIKLNQNKKKAS</sequence>
<gene>
    <name evidence="1" type="ORF">AZO1586R_1542</name>
</gene>
<protein>
    <submittedName>
        <fullName evidence="1">Mobile element protein</fullName>
    </submittedName>
</protein>
<evidence type="ECO:0000313" key="2">
    <source>
        <dbReference type="Proteomes" id="UP000635628"/>
    </source>
</evidence>
<comment type="caution">
    <text evidence="1">The sequence shown here is derived from an EMBL/GenBank/DDBJ whole genome shotgun (WGS) entry which is preliminary data.</text>
</comment>
<dbReference type="EMBL" id="CAESAP020000232">
    <property type="protein sequence ID" value="CAB5503153.1"/>
    <property type="molecule type" value="Genomic_DNA"/>
</dbReference>
<evidence type="ECO:0000313" key="1">
    <source>
        <dbReference type="EMBL" id="CAB5503153.1"/>
    </source>
</evidence>
<proteinExistence type="predicted"/>
<keyword evidence="2" id="KW-1185">Reference proteome</keyword>
<feature type="non-terminal residue" evidence="1">
    <location>
        <position position="1"/>
    </location>
</feature>
<reference evidence="1" key="1">
    <citation type="submission" date="2020-05" db="EMBL/GenBank/DDBJ databases">
        <authorList>
            <person name="Petersen J."/>
            <person name="Sayavedra L."/>
        </authorList>
    </citation>
    <scope>NUCLEOTIDE SEQUENCE</scope>
    <source>
        <strain evidence="1">B azoricus SOX Menez Gwen</strain>
    </source>
</reference>
<accession>A0ACA8ZR20</accession>
<name>A0ACA8ZR20_9GAMM</name>
<dbReference type="Proteomes" id="UP000635628">
    <property type="component" value="Unassembled WGS sequence"/>
</dbReference>